<comment type="caution">
    <text evidence="1">The sequence shown here is derived from an EMBL/GenBank/DDBJ whole genome shotgun (WGS) entry which is preliminary data.</text>
</comment>
<reference evidence="1" key="1">
    <citation type="submission" date="2023-05" db="EMBL/GenBank/DDBJ databases">
        <authorList>
            <person name="Zhang X."/>
        </authorList>
    </citation>
    <scope>NUCLEOTIDE SEQUENCE</scope>
    <source>
        <strain evidence="1">BD1B2-1</strain>
    </source>
</reference>
<evidence type="ECO:0000313" key="2">
    <source>
        <dbReference type="Proteomes" id="UP001232063"/>
    </source>
</evidence>
<name>A0AAE3R8T7_9BACT</name>
<sequence length="49" mass="5717">MEQNDRQVNGWQVFVENNGGCNENKVTLACFFELKYVSFLKKVDNEAIF</sequence>
<gene>
    <name evidence="1" type="ORF">QNI22_19590</name>
</gene>
<protein>
    <submittedName>
        <fullName evidence="1">Uncharacterized protein</fullName>
    </submittedName>
</protein>
<keyword evidence="2" id="KW-1185">Reference proteome</keyword>
<dbReference type="Proteomes" id="UP001232063">
    <property type="component" value="Unassembled WGS sequence"/>
</dbReference>
<dbReference type="AlphaFoldDB" id="A0AAE3R8T7"/>
<evidence type="ECO:0000313" key="1">
    <source>
        <dbReference type="EMBL" id="MDJ1502882.1"/>
    </source>
</evidence>
<dbReference type="EMBL" id="JASJOU010000006">
    <property type="protein sequence ID" value="MDJ1502882.1"/>
    <property type="molecule type" value="Genomic_DNA"/>
</dbReference>
<organism evidence="1 2">
    <name type="scientific">Xanthocytophaga agilis</name>
    <dbReference type="NCBI Taxonomy" id="3048010"/>
    <lineage>
        <taxon>Bacteria</taxon>
        <taxon>Pseudomonadati</taxon>
        <taxon>Bacteroidota</taxon>
        <taxon>Cytophagia</taxon>
        <taxon>Cytophagales</taxon>
        <taxon>Rhodocytophagaceae</taxon>
        <taxon>Xanthocytophaga</taxon>
    </lineage>
</organism>
<proteinExistence type="predicted"/>
<accession>A0AAE3R8T7</accession>